<dbReference type="PIRSF" id="PIRSF021328">
    <property type="entry name" value="UCP021328"/>
    <property type="match status" value="1"/>
</dbReference>
<feature type="region of interest" description="Disordered" evidence="1">
    <location>
        <begin position="65"/>
        <end position="139"/>
    </location>
</feature>
<proteinExistence type="predicted"/>
<dbReference type="Proteomes" id="UP000002067">
    <property type="component" value="Chromosome"/>
</dbReference>
<dbReference type="AlphaFoldDB" id="A0A7S7FRF5"/>
<protein>
    <submittedName>
        <fullName evidence="2">Uncharacterized protein</fullName>
    </submittedName>
</protein>
<evidence type="ECO:0000256" key="1">
    <source>
        <dbReference type="SAM" id="MobiDB-lite"/>
    </source>
</evidence>
<evidence type="ECO:0000313" key="2">
    <source>
        <dbReference type="EMBL" id="BAI43291.1"/>
    </source>
</evidence>
<gene>
    <name evidence="2" type="ordered locus">LRHM_2764</name>
</gene>
<sequence length="139" mass="16213">MIIQGKLTVYFESPFYRGLFEQNCGDTYRVAKVTFGTQAPTANELLQLVQQRWGKLHWAAGEADALPKVQNGMSPKRRSRQARKEVQRLRKGKATTLLKLEHKQNLKLKKQRRKQLKDQHASEVRLKKQTKRLAKHRGH</sequence>
<accession>A0A7S7FRF5</accession>
<dbReference type="InterPro" id="IPR016787">
    <property type="entry name" value="UCP021328"/>
</dbReference>
<evidence type="ECO:0000313" key="3">
    <source>
        <dbReference type="Proteomes" id="UP000002067"/>
    </source>
</evidence>
<dbReference type="EMBL" id="AP011548">
    <property type="protein sequence ID" value="BAI43291.1"/>
    <property type="molecule type" value="Genomic_DNA"/>
</dbReference>
<dbReference type="Pfam" id="PF11208">
    <property type="entry name" value="DUF2992"/>
    <property type="match status" value="1"/>
</dbReference>
<organism evidence="2 3">
    <name type="scientific">Lacticaseibacillus rhamnosus (strain ATCC 53103 / LMG 18243 / GG)</name>
    <name type="common">Lactobacillus rhamnosus</name>
    <dbReference type="NCBI Taxonomy" id="568703"/>
    <lineage>
        <taxon>Bacteria</taxon>
        <taxon>Bacillati</taxon>
        <taxon>Bacillota</taxon>
        <taxon>Bacilli</taxon>
        <taxon>Lactobacillales</taxon>
        <taxon>Lactobacillaceae</taxon>
        <taxon>Lacticaseibacillus</taxon>
    </lineage>
</organism>
<feature type="compositionally biased region" description="Basic residues" evidence="1">
    <location>
        <begin position="127"/>
        <end position="139"/>
    </location>
</feature>
<feature type="compositionally biased region" description="Basic and acidic residues" evidence="1">
    <location>
        <begin position="116"/>
        <end position="126"/>
    </location>
</feature>
<feature type="compositionally biased region" description="Basic residues" evidence="1">
    <location>
        <begin position="105"/>
        <end position="115"/>
    </location>
</feature>
<reference evidence="2 3" key="1">
    <citation type="journal article" date="2009" name="J. Bacteriol.">
        <title>Complete genome sequence of the probiotic Lactobacillus rhamnosus ATCC 53103.</title>
        <authorList>
            <person name="Morita H."/>
            <person name="Toh H."/>
            <person name="Oshima K."/>
            <person name="Murakami M."/>
            <person name="Taylor T.D."/>
            <person name="Igimi S."/>
            <person name="Hattori M."/>
        </authorList>
    </citation>
    <scope>NUCLEOTIDE SEQUENCE [LARGE SCALE GENOMIC DNA]</scope>
    <source>
        <strain evidence="3">ATCC 53103 / LMG 18243 / GG [Tokyo]</strain>
    </source>
</reference>
<dbReference type="KEGG" id="lrh:LGG_02874"/>
<dbReference type="KEGG" id="lrg:LRHM_2764"/>
<dbReference type="RefSeq" id="WP_005685750.1">
    <property type="nucleotide sequence ID" value="NC_013198.1"/>
</dbReference>
<name>A0A7S7FRF5_LACRG</name>